<dbReference type="STRING" id="46506.AA415_00202"/>
<comment type="caution">
    <text evidence="1">The sequence shown here is derived from an EMBL/GenBank/DDBJ whole genome shotgun (WGS) entry which is preliminary data.</text>
</comment>
<evidence type="ECO:0000313" key="1">
    <source>
        <dbReference type="EMBL" id="KWR57661.1"/>
    </source>
</evidence>
<accession>A0A108TD89</accession>
<dbReference type="AlphaFoldDB" id="A0A108TD89"/>
<name>A0A108TD89_BACSE</name>
<dbReference type="Proteomes" id="UP000056419">
    <property type="component" value="Unassembled WGS sequence"/>
</dbReference>
<protein>
    <submittedName>
        <fullName evidence="1">Uncharacterized protein</fullName>
    </submittedName>
</protein>
<proteinExistence type="predicted"/>
<sequence>MILPSSLHENFIKRGTILHSEIFEDIDHGKFFAVMGISDDMVAGFFFINSHIHPVIKKRPEQFAMQYPLKHSDYAFLKYDSFLCATAIQKIPLDKLAETVAGGKTVHVGNLTEYDLATMLEACRTSRLFRESDKRKFFY</sequence>
<organism evidence="1 2">
    <name type="scientific">Bacteroides stercoris</name>
    <dbReference type="NCBI Taxonomy" id="46506"/>
    <lineage>
        <taxon>Bacteria</taxon>
        <taxon>Pseudomonadati</taxon>
        <taxon>Bacteroidota</taxon>
        <taxon>Bacteroidia</taxon>
        <taxon>Bacteroidales</taxon>
        <taxon>Bacteroidaceae</taxon>
        <taxon>Bacteroides</taxon>
    </lineage>
</organism>
<gene>
    <name evidence="1" type="ORF">AA415_00202</name>
</gene>
<evidence type="ECO:0000313" key="2">
    <source>
        <dbReference type="Proteomes" id="UP000056419"/>
    </source>
</evidence>
<reference evidence="1 2" key="1">
    <citation type="journal article" date="2016" name="BMC Genomics">
        <title>Type VI secretion systems of human gut Bacteroidales segregate into three genetic architectures, two of which are contained on mobile genetic elements.</title>
        <authorList>
            <person name="Coyne M.J."/>
            <person name="Roelofs K.G."/>
            <person name="Comstock L.E."/>
        </authorList>
    </citation>
    <scope>NUCLEOTIDE SEQUENCE [LARGE SCALE GENOMIC DNA]</scope>
    <source>
        <strain evidence="1 2">CL09T03C01</strain>
    </source>
</reference>
<dbReference type="PATRIC" id="fig|46506.5.peg.211"/>
<keyword evidence="2" id="KW-1185">Reference proteome</keyword>
<dbReference type="RefSeq" id="WP_060384994.1">
    <property type="nucleotide sequence ID" value="NZ_LRGC01000001.1"/>
</dbReference>
<dbReference type="EMBL" id="LRGC01000001">
    <property type="protein sequence ID" value="KWR57661.1"/>
    <property type="molecule type" value="Genomic_DNA"/>
</dbReference>